<gene>
    <name evidence="10" type="ORF">GU926_02535</name>
</gene>
<comment type="caution">
    <text evidence="7">Lacks conserved residue(s) required for the propagation of feature annotation.</text>
</comment>
<proteinExistence type="inferred from homology"/>
<evidence type="ECO:0000256" key="2">
    <source>
        <dbReference type="ARBA" id="ARBA00005988"/>
    </source>
</evidence>
<evidence type="ECO:0000256" key="1">
    <source>
        <dbReference type="ARBA" id="ARBA00001947"/>
    </source>
</evidence>
<dbReference type="EMBL" id="CP047897">
    <property type="protein sequence ID" value="QHL86379.1"/>
    <property type="molecule type" value="Genomic_DNA"/>
</dbReference>
<comment type="similarity">
    <text evidence="2 7">Belongs to the peptidase M14 family.</text>
</comment>
<keyword evidence="3" id="KW-0645">Protease</keyword>
<dbReference type="InterPro" id="IPR000834">
    <property type="entry name" value="Peptidase_M14"/>
</dbReference>
<evidence type="ECO:0000259" key="9">
    <source>
        <dbReference type="PROSITE" id="PS52035"/>
    </source>
</evidence>
<dbReference type="PANTHER" id="PTHR11705:SF143">
    <property type="entry name" value="SLL0236 PROTEIN"/>
    <property type="match status" value="1"/>
</dbReference>
<dbReference type="GO" id="GO:0005615">
    <property type="term" value="C:extracellular space"/>
    <property type="evidence" value="ECO:0007669"/>
    <property type="project" value="TreeGrafter"/>
</dbReference>
<reference evidence="10 11" key="1">
    <citation type="submission" date="2020-01" db="EMBL/GenBank/DDBJ databases">
        <authorList>
            <person name="Kim M."/>
        </authorList>
    </citation>
    <scope>NUCLEOTIDE SEQUENCE [LARGE SCALE GENOMIC DNA]</scope>
    <source>
        <strain evidence="10 11">BT10</strain>
    </source>
</reference>
<evidence type="ECO:0000256" key="8">
    <source>
        <dbReference type="SAM" id="SignalP"/>
    </source>
</evidence>
<feature type="chain" id="PRO_5026716725" description="Peptidase M14 domain-containing protein" evidence="8">
    <location>
        <begin position="24"/>
        <end position="556"/>
    </location>
</feature>
<protein>
    <recommendedName>
        <fullName evidence="9">Peptidase M14 domain-containing protein</fullName>
    </recommendedName>
</protein>
<evidence type="ECO:0000256" key="3">
    <source>
        <dbReference type="ARBA" id="ARBA00022670"/>
    </source>
</evidence>
<dbReference type="Gene3D" id="3.40.630.10">
    <property type="entry name" value="Zn peptidases"/>
    <property type="match status" value="1"/>
</dbReference>
<dbReference type="Proteomes" id="UP000464214">
    <property type="component" value="Chromosome"/>
</dbReference>
<accession>A0A6P1NVU0</accession>
<dbReference type="GO" id="GO:0008270">
    <property type="term" value="F:zinc ion binding"/>
    <property type="evidence" value="ECO:0007669"/>
    <property type="project" value="InterPro"/>
</dbReference>
<organism evidence="10 11">
    <name type="scientific">Nibribacter ruber</name>
    <dbReference type="NCBI Taxonomy" id="2698458"/>
    <lineage>
        <taxon>Bacteria</taxon>
        <taxon>Pseudomonadati</taxon>
        <taxon>Bacteroidota</taxon>
        <taxon>Cytophagia</taxon>
        <taxon>Cytophagales</taxon>
        <taxon>Hymenobacteraceae</taxon>
        <taxon>Nibribacter</taxon>
    </lineage>
</organism>
<keyword evidence="4" id="KW-0378">Hydrolase</keyword>
<name>A0A6P1NVU0_9BACT</name>
<evidence type="ECO:0000256" key="6">
    <source>
        <dbReference type="ARBA" id="ARBA00023049"/>
    </source>
</evidence>
<dbReference type="Pfam" id="PF00246">
    <property type="entry name" value="Peptidase_M14"/>
    <property type="match status" value="1"/>
</dbReference>
<dbReference type="CDD" id="cd06905">
    <property type="entry name" value="M14-like"/>
    <property type="match status" value="1"/>
</dbReference>
<dbReference type="GO" id="GO:0004181">
    <property type="term" value="F:metallocarboxypeptidase activity"/>
    <property type="evidence" value="ECO:0007669"/>
    <property type="project" value="InterPro"/>
</dbReference>
<comment type="cofactor">
    <cofactor evidence="1">
        <name>Zn(2+)</name>
        <dbReference type="ChEBI" id="CHEBI:29105"/>
    </cofactor>
</comment>
<keyword evidence="5" id="KW-0862">Zinc</keyword>
<evidence type="ECO:0000256" key="4">
    <source>
        <dbReference type="ARBA" id="ARBA00022801"/>
    </source>
</evidence>
<keyword evidence="8" id="KW-0732">Signal</keyword>
<keyword evidence="6" id="KW-0482">Metalloprotease</keyword>
<dbReference type="PROSITE" id="PS52035">
    <property type="entry name" value="PEPTIDASE_M14"/>
    <property type="match status" value="1"/>
</dbReference>
<evidence type="ECO:0000313" key="10">
    <source>
        <dbReference type="EMBL" id="QHL86379.1"/>
    </source>
</evidence>
<feature type="signal peptide" evidence="8">
    <location>
        <begin position="1"/>
        <end position="23"/>
    </location>
</feature>
<evidence type="ECO:0000313" key="11">
    <source>
        <dbReference type="Proteomes" id="UP000464214"/>
    </source>
</evidence>
<feature type="domain" description="Peptidase M14" evidence="9">
    <location>
        <begin position="49"/>
        <end position="302"/>
    </location>
</feature>
<dbReference type="SUPFAM" id="SSF53187">
    <property type="entry name" value="Zn-dependent exopeptidases"/>
    <property type="match status" value="1"/>
</dbReference>
<sequence length="556" mass="62409">MKRLCKSLLALLSFISLASPSIAQKEVSNITAPLESSNGSENLPLDWKRSLDYEAITAQCKKLARTYPDLVQLESIGESASGRRIWALTISYSKTGNEHQKPAYFVEGSTLYETELGPEHAMYLMWHLVKNFGTDKEITRLLEEKTFYVVPISFPDARAKKVAQVSKESATILDDDQDGRYNEDGPDDLNQDGVIAYMRRKSSTGPYVLDQKNPLKMVLALEGSQGTFEWLGLEGFDNDRDGQLNEDPLGYTAHDQDWGWNWKPSYGARQSSAYPFSIPEHRALKEFILRHPNIAGAQVQYRSTDQLMFQLRHADYAAAPEVILSSRQDEEVLLDHVLRSRKWNWLKMARGLHTFPVHILQSIDRPILASLGEGAEAVGPDSLATEASYHPWTPFEHPMLGAIEIGGLQVEPNNLPEGEELEKDLEQFVRQTIANAQQLPRLEVKEIERRLLPDGLTEITATIHNTGLGTHSLEDVTNKVERPDYITLREAVVLASALLSPLEDQPASSRTNLSRIEISSIPINTSVKVRWIVKATSPTLLLEVDSRKGGVIQTRF</sequence>
<dbReference type="KEGG" id="nib:GU926_02535"/>
<evidence type="ECO:0000256" key="7">
    <source>
        <dbReference type="PROSITE-ProRule" id="PRU01379"/>
    </source>
</evidence>
<dbReference type="PANTHER" id="PTHR11705">
    <property type="entry name" value="PROTEASE FAMILY M14 CARBOXYPEPTIDASE A,B"/>
    <property type="match status" value="1"/>
</dbReference>
<dbReference type="RefSeq" id="WP_160688713.1">
    <property type="nucleotide sequence ID" value="NZ_CP047897.1"/>
</dbReference>
<keyword evidence="11" id="KW-1185">Reference proteome</keyword>
<dbReference type="GO" id="GO:0006508">
    <property type="term" value="P:proteolysis"/>
    <property type="evidence" value="ECO:0007669"/>
    <property type="project" value="UniProtKB-KW"/>
</dbReference>
<dbReference type="SMART" id="SM00631">
    <property type="entry name" value="Zn_pept"/>
    <property type="match status" value="1"/>
</dbReference>
<evidence type="ECO:0000256" key="5">
    <source>
        <dbReference type="ARBA" id="ARBA00022833"/>
    </source>
</evidence>
<dbReference type="AlphaFoldDB" id="A0A6P1NVU0"/>